<sequence length="512" mass="56637">MADDYKILIVGNGQIHRKKMEAVFAQSKGGRFEVEFRSYARTASITTNRLDYSAAMIDFEPDPQLALTAAWRLRSIAPDLGIAVLASSSRFLAPVEMIELGLGPLVIIDDDGISSLPLVALALADAGSEKPSEMTAQSNLRLRHQELRDITDSLARQSIHLIHLKNELASQKNKMETVINSMTDGMAFFDADGSLEVINPVAEKILFALNMKADPIFTELTTYLKEKTINNDDRNIDTSGFEIGIGDKTVRIRITSLAQPESSMEGSLIIMTDVTHDREYEKLKDDFTNMISHELRTPLTAIRAAVDNLDRGNLGDVTELQRKFFSIIARNVDRQQELINNMLDLAKFESNIMETTKENSSLATVATMCVEQFSYAFLDKQVKLDLEINPNTPHVEIDQSLITQAINNLLSNALKFTAAGDTVTVTVTEKELDGEPFTCVTVMDTGEGIARDKIDYVFDKYTQADRGPRRRSAGAGLGLAICKEIVKTHSGHITVKSEVGRGSEFTILIPVN</sequence>
<evidence type="ECO:0000313" key="7">
    <source>
        <dbReference type="EMBL" id="VAX18899.1"/>
    </source>
</evidence>
<dbReference type="GO" id="GO:0009927">
    <property type="term" value="F:histidine phosphotransfer kinase activity"/>
    <property type="evidence" value="ECO:0007669"/>
    <property type="project" value="TreeGrafter"/>
</dbReference>
<evidence type="ECO:0000256" key="4">
    <source>
        <dbReference type="ARBA" id="ARBA00022679"/>
    </source>
</evidence>
<dbReference type="EMBL" id="UOGE01000036">
    <property type="protein sequence ID" value="VAX18899.1"/>
    <property type="molecule type" value="Genomic_DNA"/>
</dbReference>
<dbReference type="InterPro" id="IPR003594">
    <property type="entry name" value="HATPase_dom"/>
</dbReference>
<dbReference type="InterPro" id="IPR036890">
    <property type="entry name" value="HATPase_C_sf"/>
</dbReference>
<dbReference type="InterPro" id="IPR036097">
    <property type="entry name" value="HisK_dim/P_sf"/>
</dbReference>
<evidence type="ECO:0000256" key="5">
    <source>
        <dbReference type="ARBA" id="ARBA00022777"/>
    </source>
</evidence>
<dbReference type="InterPro" id="IPR004358">
    <property type="entry name" value="Sig_transdc_His_kin-like_C"/>
</dbReference>
<dbReference type="Gene3D" id="3.30.565.10">
    <property type="entry name" value="Histidine kinase-like ATPase, C-terminal domain"/>
    <property type="match status" value="1"/>
</dbReference>
<dbReference type="PRINTS" id="PR00344">
    <property type="entry name" value="BCTRLSENSOR"/>
</dbReference>
<dbReference type="SMART" id="SM00388">
    <property type="entry name" value="HisKA"/>
    <property type="match status" value="1"/>
</dbReference>
<dbReference type="Pfam" id="PF00512">
    <property type="entry name" value="HisKA"/>
    <property type="match status" value="1"/>
</dbReference>
<dbReference type="InterPro" id="IPR005467">
    <property type="entry name" value="His_kinase_dom"/>
</dbReference>
<dbReference type="Gene3D" id="3.30.450.20">
    <property type="entry name" value="PAS domain"/>
    <property type="match status" value="1"/>
</dbReference>
<dbReference type="InterPro" id="IPR003661">
    <property type="entry name" value="HisK_dim/P_dom"/>
</dbReference>
<dbReference type="PANTHER" id="PTHR43047">
    <property type="entry name" value="TWO-COMPONENT HISTIDINE PROTEIN KINASE"/>
    <property type="match status" value="1"/>
</dbReference>
<dbReference type="CDD" id="cd00082">
    <property type="entry name" value="HisKA"/>
    <property type="match status" value="1"/>
</dbReference>
<feature type="domain" description="Histidine kinase" evidence="6">
    <location>
        <begin position="290"/>
        <end position="512"/>
    </location>
</feature>
<dbReference type="PROSITE" id="PS50109">
    <property type="entry name" value="HIS_KIN"/>
    <property type="match status" value="1"/>
</dbReference>
<dbReference type="FunFam" id="3.30.565.10:FF:000006">
    <property type="entry name" value="Sensor histidine kinase WalK"/>
    <property type="match status" value="1"/>
</dbReference>
<comment type="catalytic activity">
    <reaction evidence="1">
        <text>ATP + protein L-histidine = ADP + protein N-phospho-L-histidine.</text>
        <dbReference type="EC" id="2.7.13.3"/>
    </reaction>
</comment>
<evidence type="ECO:0000256" key="1">
    <source>
        <dbReference type="ARBA" id="ARBA00000085"/>
    </source>
</evidence>
<dbReference type="SMART" id="SM00387">
    <property type="entry name" value="HATPase_c"/>
    <property type="match status" value="1"/>
</dbReference>
<keyword evidence="5" id="KW-0418">Kinase</keyword>
<dbReference type="SUPFAM" id="SSF47384">
    <property type="entry name" value="Homodimeric domain of signal transducing histidine kinase"/>
    <property type="match status" value="1"/>
</dbReference>
<dbReference type="SUPFAM" id="SSF55874">
    <property type="entry name" value="ATPase domain of HSP90 chaperone/DNA topoisomerase II/histidine kinase"/>
    <property type="match status" value="1"/>
</dbReference>
<dbReference type="GO" id="GO:0000155">
    <property type="term" value="F:phosphorelay sensor kinase activity"/>
    <property type="evidence" value="ECO:0007669"/>
    <property type="project" value="InterPro"/>
</dbReference>
<protein>
    <recommendedName>
        <fullName evidence="2">histidine kinase</fullName>
        <ecNumber evidence="2">2.7.13.3</ecNumber>
    </recommendedName>
</protein>
<dbReference type="Pfam" id="PF02518">
    <property type="entry name" value="HATPase_c"/>
    <property type="match status" value="1"/>
</dbReference>
<proteinExistence type="predicted"/>
<keyword evidence="4" id="KW-0808">Transferase</keyword>
<organism evidence="7">
    <name type="scientific">hydrothermal vent metagenome</name>
    <dbReference type="NCBI Taxonomy" id="652676"/>
    <lineage>
        <taxon>unclassified sequences</taxon>
        <taxon>metagenomes</taxon>
        <taxon>ecological metagenomes</taxon>
    </lineage>
</organism>
<evidence type="ECO:0000256" key="2">
    <source>
        <dbReference type="ARBA" id="ARBA00012438"/>
    </source>
</evidence>
<keyword evidence="3" id="KW-0597">Phosphoprotein</keyword>
<dbReference type="GO" id="GO:0005886">
    <property type="term" value="C:plasma membrane"/>
    <property type="evidence" value="ECO:0007669"/>
    <property type="project" value="TreeGrafter"/>
</dbReference>
<evidence type="ECO:0000256" key="3">
    <source>
        <dbReference type="ARBA" id="ARBA00022553"/>
    </source>
</evidence>
<reference evidence="7" key="1">
    <citation type="submission" date="2018-06" db="EMBL/GenBank/DDBJ databases">
        <authorList>
            <person name="Zhirakovskaya E."/>
        </authorList>
    </citation>
    <scope>NUCLEOTIDE SEQUENCE</scope>
</reference>
<dbReference type="AlphaFoldDB" id="A0A3B1BLS1"/>
<accession>A0A3B1BLS1</accession>
<gene>
    <name evidence="7" type="ORF">MNBD_NITROSPINAE02-1706</name>
</gene>
<dbReference type="PANTHER" id="PTHR43047:SF72">
    <property type="entry name" value="OSMOSENSING HISTIDINE PROTEIN KINASE SLN1"/>
    <property type="match status" value="1"/>
</dbReference>
<dbReference type="Gene3D" id="1.10.287.130">
    <property type="match status" value="1"/>
</dbReference>
<evidence type="ECO:0000259" key="6">
    <source>
        <dbReference type="PROSITE" id="PS50109"/>
    </source>
</evidence>
<dbReference type="EC" id="2.7.13.3" evidence="2"/>
<name>A0A3B1BLS1_9ZZZZ</name>